<accession>A0A5E4DDU9</accession>
<dbReference type="EMBL" id="CABDUW010007722">
    <property type="protein sequence ID" value="VTJ91331.1"/>
    <property type="molecule type" value="Genomic_DNA"/>
</dbReference>
<evidence type="ECO:0000256" key="8">
    <source>
        <dbReference type="ARBA" id="ARBA00023136"/>
    </source>
</evidence>
<dbReference type="PANTHER" id="PTHR16795:SF13">
    <property type="entry name" value="EVC COMPLEX MEMBER EVC"/>
    <property type="match status" value="1"/>
</dbReference>
<gene>
    <name evidence="13" type="ORF">MONAX_5E031376</name>
</gene>
<comment type="subcellular location">
    <subcellularLocation>
        <location evidence="2">Cell membrane</location>
        <topology evidence="2">Single-pass membrane protein</topology>
    </subcellularLocation>
    <subcellularLocation>
        <location evidence="3">Cell projection</location>
        <location evidence="3">Cilium membrane</location>
    </subcellularLocation>
    <subcellularLocation>
        <location evidence="1">Cytoplasm</location>
        <location evidence="1">Cytoskeleton</location>
        <location evidence="1">Cilium basal body</location>
    </subcellularLocation>
</comment>
<evidence type="ECO:0000256" key="12">
    <source>
        <dbReference type="SAM" id="MobiDB-lite"/>
    </source>
</evidence>
<evidence type="ECO:0000256" key="4">
    <source>
        <dbReference type="ARBA" id="ARBA00022475"/>
    </source>
</evidence>
<keyword evidence="7" id="KW-1133">Transmembrane helix</keyword>
<evidence type="ECO:0000256" key="9">
    <source>
        <dbReference type="ARBA" id="ARBA00023212"/>
    </source>
</evidence>
<dbReference type="GO" id="GO:0060170">
    <property type="term" value="C:ciliary membrane"/>
    <property type="evidence" value="ECO:0007669"/>
    <property type="project" value="UniProtKB-SubCell"/>
</dbReference>
<keyword evidence="9" id="KW-0206">Cytoskeleton</keyword>
<keyword evidence="5" id="KW-0963">Cytoplasm</keyword>
<keyword evidence="10" id="KW-0966">Cell projection</keyword>
<evidence type="ECO:0000256" key="7">
    <source>
        <dbReference type="ARBA" id="ARBA00022989"/>
    </source>
</evidence>
<evidence type="ECO:0000313" key="14">
    <source>
        <dbReference type="Proteomes" id="UP000335636"/>
    </source>
</evidence>
<sequence>MDSSKLRRKQELGDPGPEDQMAGGTQGASQAVHQRLLSQQRRLLAQFTEHQRLRLEAQRQKARVLDQLEAQLETQLQDVEQTFISELAALARVPLAENKPLSSKRGLPEKPLRTKKKKPLPRERGDPGLPSDGDPASGDHASGLLSSQRPGQQEAEAGVGEDGRQVLKRSHL</sequence>
<evidence type="ECO:0000256" key="10">
    <source>
        <dbReference type="ARBA" id="ARBA00023273"/>
    </source>
</evidence>
<evidence type="ECO:0000256" key="11">
    <source>
        <dbReference type="SAM" id="Coils"/>
    </source>
</evidence>
<dbReference type="Proteomes" id="UP000335636">
    <property type="component" value="Unassembled WGS sequence"/>
</dbReference>
<evidence type="ECO:0000256" key="5">
    <source>
        <dbReference type="ARBA" id="ARBA00022490"/>
    </source>
</evidence>
<keyword evidence="4" id="KW-1003">Cell membrane</keyword>
<dbReference type="PANTHER" id="PTHR16795">
    <property type="entry name" value="LIMBIN/ELLIS-VAN CREVELD PROTEIN"/>
    <property type="match status" value="1"/>
</dbReference>
<keyword evidence="6" id="KW-0812">Transmembrane</keyword>
<feature type="region of interest" description="Disordered" evidence="12">
    <location>
        <begin position="94"/>
        <end position="172"/>
    </location>
</feature>
<keyword evidence="8" id="KW-0472">Membrane</keyword>
<evidence type="ECO:0000256" key="2">
    <source>
        <dbReference type="ARBA" id="ARBA00004162"/>
    </source>
</evidence>
<name>A0A5E4DDU9_MARMO</name>
<evidence type="ECO:0000256" key="3">
    <source>
        <dbReference type="ARBA" id="ARBA00004309"/>
    </source>
</evidence>
<dbReference type="GO" id="GO:0098797">
    <property type="term" value="C:plasma membrane protein complex"/>
    <property type="evidence" value="ECO:0007669"/>
    <property type="project" value="TreeGrafter"/>
</dbReference>
<keyword evidence="11" id="KW-0175">Coiled coil</keyword>
<comment type="caution">
    <text evidence="13">The sequence shown here is derived from an EMBL/GenBank/DDBJ whole genome shotgun (WGS) entry which is preliminary data.</text>
</comment>
<feature type="region of interest" description="Disordered" evidence="12">
    <location>
        <begin position="1"/>
        <end position="34"/>
    </location>
</feature>
<reference evidence="13" key="1">
    <citation type="submission" date="2019-04" db="EMBL/GenBank/DDBJ databases">
        <authorList>
            <person name="Alioto T."/>
            <person name="Alioto T."/>
        </authorList>
    </citation>
    <scope>NUCLEOTIDE SEQUENCE [LARGE SCALE GENOMIC DNA]</scope>
</reference>
<evidence type="ECO:0000256" key="1">
    <source>
        <dbReference type="ARBA" id="ARBA00004120"/>
    </source>
</evidence>
<evidence type="ECO:0000313" key="13">
    <source>
        <dbReference type="EMBL" id="VTJ91331.1"/>
    </source>
</evidence>
<dbReference type="InterPro" id="IPR026501">
    <property type="entry name" value="Limbin/EVC"/>
</dbReference>
<organism evidence="13 14">
    <name type="scientific">Marmota monax</name>
    <name type="common">Woodchuck</name>
    <dbReference type="NCBI Taxonomy" id="9995"/>
    <lineage>
        <taxon>Eukaryota</taxon>
        <taxon>Metazoa</taxon>
        <taxon>Chordata</taxon>
        <taxon>Craniata</taxon>
        <taxon>Vertebrata</taxon>
        <taxon>Euteleostomi</taxon>
        <taxon>Mammalia</taxon>
        <taxon>Eutheria</taxon>
        <taxon>Euarchontoglires</taxon>
        <taxon>Glires</taxon>
        <taxon>Rodentia</taxon>
        <taxon>Sciuromorpha</taxon>
        <taxon>Sciuridae</taxon>
        <taxon>Xerinae</taxon>
        <taxon>Marmotini</taxon>
        <taxon>Marmota</taxon>
    </lineage>
</organism>
<dbReference type="AlphaFoldDB" id="A0A5E4DDU9"/>
<dbReference type="GO" id="GO:0007224">
    <property type="term" value="P:smoothened signaling pathway"/>
    <property type="evidence" value="ECO:0007669"/>
    <property type="project" value="InterPro"/>
</dbReference>
<protein>
    <submittedName>
        <fullName evidence="13">Uncharacterized protein</fullName>
    </submittedName>
</protein>
<feature type="coiled-coil region" evidence="11">
    <location>
        <begin position="55"/>
        <end position="82"/>
    </location>
</feature>
<evidence type="ECO:0000256" key="6">
    <source>
        <dbReference type="ARBA" id="ARBA00022692"/>
    </source>
</evidence>
<keyword evidence="14" id="KW-1185">Reference proteome</keyword>
<proteinExistence type="predicted"/>